<protein>
    <submittedName>
        <fullName evidence="9">Carbohydrate ABC transporter permease</fullName>
    </submittedName>
</protein>
<evidence type="ECO:0000313" key="10">
    <source>
        <dbReference type="Proteomes" id="UP001145050"/>
    </source>
</evidence>
<dbReference type="EMBL" id="JAMQKB010000004">
    <property type="protein sequence ID" value="MDC3424139.1"/>
    <property type="molecule type" value="Genomic_DNA"/>
</dbReference>
<evidence type="ECO:0000256" key="4">
    <source>
        <dbReference type="ARBA" id="ARBA00022692"/>
    </source>
</evidence>
<gene>
    <name evidence="9" type="ORF">NC797_06405</name>
</gene>
<evidence type="ECO:0000256" key="3">
    <source>
        <dbReference type="ARBA" id="ARBA00022475"/>
    </source>
</evidence>
<dbReference type="AlphaFoldDB" id="A0A9X3WVE9"/>
<dbReference type="InterPro" id="IPR035906">
    <property type="entry name" value="MetI-like_sf"/>
</dbReference>
<name>A0A9X3WVE9_9BACI</name>
<comment type="caution">
    <text evidence="9">The sequence shown here is derived from an EMBL/GenBank/DDBJ whole genome shotgun (WGS) entry which is preliminary data.</text>
</comment>
<keyword evidence="4 7" id="KW-0812">Transmembrane</keyword>
<dbReference type="PROSITE" id="PS50928">
    <property type="entry name" value="ABC_TM1"/>
    <property type="match status" value="1"/>
</dbReference>
<keyword evidence="3" id="KW-1003">Cell membrane</keyword>
<keyword evidence="5 7" id="KW-1133">Transmembrane helix</keyword>
<feature type="transmembrane region" description="Helical" evidence="7">
    <location>
        <begin position="182"/>
        <end position="207"/>
    </location>
</feature>
<keyword evidence="2 7" id="KW-0813">Transport</keyword>
<feature type="domain" description="ABC transmembrane type-1" evidence="8">
    <location>
        <begin position="70"/>
        <end position="263"/>
    </location>
</feature>
<evidence type="ECO:0000256" key="5">
    <source>
        <dbReference type="ARBA" id="ARBA00022989"/>
    </source>
</evidence>
<evidence type="ECO:0000256" key="2">
    <source>
        <dbReference type="ARBA" id="ARBA00022448"/>
    </source>
</evidence>
<dbReference type="GO" id="GO:0055085">
    <property type="term" value="P:transmembrane transport"/>
    <property type="evidence" value="ECO:0007669"/>
    <property type="project" value="InterPro"/>
</dbReference>
<dbReference type="Pfam" id="PF00528">
    <property type="entry name" value="BPD_transp_1"/>
    <property type="match status" value="1"/>
</dbReference>
<accession>A0A9X3WVE9</accession>
<evidence type="ECO:0000259" key="8">
    <source>
        <dbReference type="PROSITE" id="PS50928"/>
    </source>
</evidence>
<dbReference type="Gene3D" id="1.10.3720.10">
    <property type="entry name" value="MetI-like"/>
    <property type="match status" value="1"/>
</dbReference>
<comment type="similarity">
    <text evidence="7">Belongs to the binding-protein-dependent transport system permease family.</text>
</comment>
<evidence type="ECO:0000256" key="6">
    <source>
        <dbReference type="ARBA" id="ARBA00023136"/>
    </source>
</evidence>
<reference evidence="9" key="1">
    <citation type="submission" date="2022-06" db="EMBL/GenBank/DDBJ databases">
        <title>Aquibacillus sp. a new bacterium isolated from soil saline samples.</title>
        <authorList>
            <person name="Galisteo C."/>
            <person name="De La Haba R."/>
            <person name="Sanchez-Porro C."/>
            <person name="Ventosa A."/>
        </authorList>
    </citation>
    <scope>NUCLEOTIDE SEQUENCE</scope>
    <source>
        <strain evidence="9">3ASR75-11</strain>
    </source>
</reference>
<organism evidence="9 10">
    <name type="scientific">Terrihalobacillus insolitus</name>
    <dbReference type="NCBI Taxonomy" id="2950438"/>
    <lineage>
        <taxon>Bacteria</taxon>
        <taxon>Bacillati</taxon>
        <taxon>Bacillota</taxon>
        <taxon>Bacilli</taxon>
        <taxon>Bacillales</taxon>
        <taxon>Bacillaceae</taxon>
        <taxon>Terrihalobacillus</taxon>
    </lineage>
</organism>
<proteinExistence type="inferred from homology"/>
<feature type="transmembrane region" description="Helical" evidence="7">
    <location>
        <begin position="74"/>
        <end position="95"/>
    </location>
</feature>
<dbReference type="InterPro" id="IPR000515">
    <property type="entry name" value="MetI-like"/>
</dbReference>
<keyword evidence="6 7" id="KW-0472">Membrane</keyword>
<dbReference type="PANTHER" id="PTHR43744:SF8">
    <property type="entry name" value="SN-GLYCEROL-3-PHOSPHATE TRANSPORT SYSTEM PERMEASE PROTEIN UGPE"/>
    <property type="match status" value="1"/>
</dbReference>
<feature type="transmembrane region" description="Helical" evidence="7">
    <location>
        <begin position="241"/>
        <end position="263"/>
    </location>
</feature>
<feature type="transmembrane region" description="Helical" evidence="7">
    <location>
        <begin position="138"/>
        <end position="161"/>
    </location>
</feature>
<evidence type="ECO:0000256" key="7">
    <source>
        <dbReference type="RuleBase" id="RU363032"/>
    </source>
</evidence>
<dbReference type="GO" id="GO:0005886">
    <property type="term" value="C:plasma membrane"/>
    <property type="evidence" value="ECO:0007669"/>
    <property type="project" value="UniProtKB-SubCell"/>
</dbReference>
<dbReference type="RefSeq" id="WP_272435941.1">
    <property type="nucleotide sequence ID" value="NZ_JAMQKB010000004.1"/>
</dbReference>
<sequence>MKLGKLLFKAGIRIPLLIWALIVIYPIIWMFLGAFKSNGEIFASPWALPKSFSFDNFILAWTEFNIGSSFMNSIFVTVLGTFLCLVFALPTSYAIERLKFKGSKILFNVYLSAMMIPMVLGWIPLFFLLLKFNMIDNLWALSLIYAVTQIPFSIFILTSFMGSIPKEMEESAAMDGMSPYGILFKIITPLVMTGIITVSIMNAVTFWNEYFMALIFLQTDESYTLGVAMDLMNKEAQYTNAWGALFAGLSIAIIPVLLVYAIFQRKIVKGMIEGAVKG</sequence>
<evidence type="ECO:0000256" key="1">
    <source>
        <dbReference type="ARBA" id="ARBA00004651"/>
    </source>
</evidence>
<dbReference type="PANTHER" id="PTHR43744">
    <property type="entry name" value="ABC TRANSPORTER PERMEASE PROTEIN MG189-RELATED-RELATED"/>
    <property type="match status" value="1"/>
</dbReference>
<comment type="subcellular location">
    <subcellularLocation>
        <location evidence="1 7">Cell membrane</location>
        <topology evidence="1 7">Multi-pass membrane protein</topology>
    </subcellularLocation>
</comment>
<dbReference type="CDD" id="cd06261">
    <property type="entry name" value="TM_PBP2"/>
    <property type="match status" value="1"/>
</dbReference>
<keyword evidence="10" id="KW-1185">Reference proteome</keyword>
<feature type="transmembrane region" description="Helical" evidence="7">
    <location>
        <begin position="12"/>
        <end position="32"/>
    </location>
</feature>
<dbReference type="Proteomes" id="UP001145050">
    <property type="component" value="Unassembled WGS sequence"/>
</dbReference>
<evidence type="ECO:0000313" key="9">
    <source>
        <dbReference type="EMBL" id="MDC3424139.1"/>
    </source>
</evidence>
<feature type="transmembrane region" description="Helical" evidence="7">
    <location>
        <begin position="107"/>
        <end position="132"/>
    </location>
</feature>
<dbReference type="SUPFAM" id="SSF161098">
    <property type="entry name" value="MetI-like"/>
    <property type="match status" value="1"/>
</dbReference>